<reference evidence="1" key="1">
    <citation type="submission" date="2017-09" db="EMBL/GenBank/DDBJ databases">
        <title>Polyketide synthases of a Diaporthe helianthi virulent isolate.</title>
        <authorList>
            <person name="Baroncelli R."/>
        </authorList>
    </citation>
    <scope>NUCLEOTIDE SEQUENCE [LARGE SCALE GENOMIC DNA]</scope>
    <source>
        <strain evidence="1">7/96</strain>
    </source>
</reference>
<dbReference type="InParanoid" id="A0A2P5I6R7"/>
<dbReference type="InterPro" id="IPR053008">
    <property type="entry name" value="Phomopsin_biosynth_assoc"/>
</dbReference>
<protein>
    <submittedName>
        <fullName evidence="1">Uncharacterized protein</fullName>
    </submittedName>
</protein>
<name>A0A2P5I6R7_DIAHE</name>
<sequence length="165" mass="18665">MNLHDQRNAADGLTFTGGQLTLVQYLQTRPCGHTGEEAVARGCEFDQVTTSWLPPKCIDYELQAEFIALKPGGWHFWADDDQIQEHDTDKLGFVTDEVWATNEWHMWHCLYVWRKLARAVTGGRPVDGSTLSLTHTDHCAHMTGSEYATTQDEVRTLVSINFPPC</sequence>
<comment type="caution">
    <text evidence="1">The sequence shown here is derived from an EMBL/GenBank/DDBJ whole genome shotgun (WGS) entry which is preliminary data.</text>
</comment>
<dbReference type="AlphaFoldDB" id="A0A2P5I6R7"/>
<dbReference type="PANTHER" id="PTHR35896">
    <property type="entry name" value="IG-LIKE DOMAIN-CONTAINING PROTEIN"/>
    <property type="match status" value="1"/>
</dbReference>
<dbReference type="EMBL" id="MAVT02000204">
    <property type="protein sequence ID" value="POS78203.1"/>
    <property type="molecule type" value="Genomic_DNA"/>
</dbReference>
<gene>
    <name evidence="1" type="ORF">DHEL01_v203392</name>
</gene>
<keyword evidence="2" id="KW-1185">Reference proteome</keyword>
<dbReference type="OrthoDB" id="3501153at2759"/>
<accession>A0A2P5I6R7</accession>
<organism evidence="1 2">
    <name type="scientific">Diaporthe helianthi</name>
    <dbReference type="NCBI Taxonomy" id="158607"/>
    <lineage>
        <taxon>Eukaryota</taxon>
        <taxon>Fungi</taxon>
        <taxon>Dikarya</taxon>
        <taxon>Ascomycota</taxon>
        <taxon>Pezizomycotina</taxon>
        <taxon>Sordariomycetes</taxon>
        <taxon>Sordariomycetidae</taxon>
        <taxon>Diaporthales</taxon>
        <taxon>Diaporthaceae</taxon>
        <taxon>Diaporthe</taxon>
    </lineage>
</organism>
<evidence type="ECO:0000313" key="1">
    <source>
        <dbReference type="EMBL" id="POS78203.1"/>
    </source>
</evidence>
<dbReference type="Proteomes" id="UP000094444">
    <property type="component" value="Unassembled WGS sequence"/>
</dbReference>
<dbReference type="PANTHER" id="PTHR35896:SF3">
    <property type="entry name" value="MAJOR FACILITATOR SUPERFAMILY TRANSPORTER"/>
    <property type="match status" value="1"/>
</dbReference>
<evidence type="ECO:0000313" key="2">
    <source>
        <dbReference type="Proteomes" id="UP000094444"/>
    </source>
</evidence>
<proteinExistence type="predicted"/>